<dbReference type="Proteomes" id="UP000304900">
    <property type="component" value="Unassembled WGS sequence"/>
</dbReference>
<dbReference type="InterPro" id="IPR013230">
    <property type="entry name" value="Peptidase_M15A_C"/>
</dbReference>
<dbReference type="Pfam" id="PF08291">
    <property type="entry name" value="Peptidase_M15_3"/>
    <property type="match status" value="1"/>
</dbReference>
<dbReference type="EMBL" id="SZVO01000005">
    <property type="protein sequence ID" value="TKT91913.1"/>
    <property type="molecule type" value="Genomic_DNA"/>
</dbReference>
<dbReference type="RefSeq" id="WP_137340282.1">
    <property type="nucleotide sequence ID" value="NZ_BSQH01000006.1"/>
</dbReference>
<protein>
    <submittedName>
        <fullName evidence="2">Peptidase M15A</fullName>
    </submittedName>
</protein>
<sequence>MATQISPHFTLEEMLTSQTAIRFRYNEQFIPPNNVKQSLTALCQNVLEPIRIAVAKPIRVSSGYRCLRVNSKIGGSKTSQHMDGEAADIQVLSITVEELFQFIKSGNFPYDQLIQEFDSWVHVSFGPRNRRQPLRAIKLGNGQTKYLPG</sequence>
<proteinExistence type="predicted"/>
<accession>A0A4V6BJF6</accession>
<dbReference type="OrthoDB" id="5242612at2"/>
<dbReference type="SUPFAM" id="SSF55166">
    <property type="entry name" value="Hedgehog/DD-peptidase"/>
    <property type="match status" value="1"/>
</dbReference>
<evidence type="ECO:0000259" key="1">
    <source>
        <dbReference type="Pfam" id="PF08291"/>
    </source>
</evidence>
<feature type="domain" description="Peptidase M15A C-terminal" evidence="1">
    <location>
        <begin position="7"/>
        <end position="124"/>
    </location>
</feature>
<comment type="caution">
    <text evidence="2">The sequence shown here is derived from an EMBL/GenBank/DDBJ whole genome shotgun (WGS) entry which is preliminary data.</text>
</comment>
<name>A0A4V6BJF6_9BACT</name>
<dbReference type="AlphaFoldDB" id="A0A4V6BJF6"/>
<keyword evidence="3" id="KW-1185">Reference proteome</keyword>
<evidence type="ECO:0000313" key="3">
    <source>
        <dbReference type="Proteomes" id="UP000304900"/>
    </source>
</evidence>
<evidence type="ECO:0000313" key="2">
    <source>
        <dbReference type="EMBL" id="TKT91913.1"/>
    </source>
</evidence>
<reference evidence="2 3" key="1">
    <citation type="submission" date="2019-05" db="EMBL/GenBank/DDBJ databases">
        <title>Dyadobacter AR-3-8 sp. nov., isolated from arctic soil.</title>
        <authorList>
            <person name="Chaudhary D.K."/>
        </authorList>
    </citation>
    <scope>NUCLEOTIDE SEQUENCE [LARGE SCALE GENOMIC DNA]</scope>
    <source>
        <strain evidence="2 3">AR-3-8</strain>
    </source>
</reference>
<dbReference type="Gene3D" id="3.30.1380.10">
    <property type="match status" value="1"/>
</dbReference>
<organism evidence="2 3">
    <name type="scientific">Dyadobacter frigoris</name>
    <dbReference type="NCBI Taxonomy" id="2576211"/>
    <lineage>
        <taxon>Bacteria</taxon>
        <taxon>Pseudomonadati</taxon>
        <taxon>Bacteroidota</taxon>
        <taxon>Cytophagia</taxon>
        <taxon>Cytophagales</taxon>
        <taxon>Spirosomataceae</taxon>
        <taxon>Dyadobacter</taxon>
    </lineage>
</organism>
<dbReference type="InterPro" id="IPR009045">
    <property type="entry name" value="Zn_M74/Hedgehog-like"/>
</dbReference>
<gene>
    <name evidence="2" type="ORF">FDK13_12250</name>
</gene>